<keyword evidence="1" id="KW-0812">Transmembrane</keyword>
<protein>
    <recommendedName>
        <fullName evidence="4">Integral membrane protein</fullName>
    </recommendedName>
</protein>
<evidence type="ECO:0000313" key="2">
    <source>
        <dbReference type="EMBL" id="OAF13605.1"/>
    </source>
</evidence>
<dbReference type="OrthoDB" id="7570420at2"/>
<dbReference type="EMBL" id="LUUB01000034">
    <property type="protein sequence ID" value="OAF13605.1"/>
    <property type="molecule type" value="Genomic_DNA"/>
</dbReference>
<reference evidence="2 3" key="1">
    <citation type="submission" date="2016-03" db="EMBL/GenBank/DDBJ databases">
        <title>Draft Genome Sequence of the Strain BR 10245 (Bradyrhizobium sp.) isolated from nodules of Centrolobium paraense.</title>
        <authorList>
            <person name="Simoes-Araujo J.L.Sr."/>
            <person name="Barauna A.C."/>
            <person name="Silva K."/>
            <person name="Zilli J.E."/>
        </authorList>
    </citation>
    <scope>NUCLEOTIDE SEQUENCE [LARGE SCALE GENOMIC DNA]</scope>
    <source>
        <strain evidence="2 3">BR 10245</strain>
    </source>
</reference>
<keyword evidence="1" id="KW-1133">Transmembrane helix</keyword>
<evidence type="ECO:0008006" key="4">
    <source>
        <dbReference type="Google" id="ProtNLM"/>
    </source>
</evidence>
<feature type="transmembrane region" description="Helical" evidence="1">
    <location>
        <begin position="106"/>
        <end position="126"/>
    </location>
</feature>
<name>A0A176Z2Y4_9BRAD</name>
<sequence>MPVPPRPPAFLRRALLADAVFSGVAAIGFTFGAGTLATLFNLPEVLLRETGLFLIAYAALVGWLASRVLVPKALVLLVVIGNAAWTVASITLLLSGAVSPNLAGELMVVAQAIATGVFAELQYVGLRKSGSEVVA</sequence>
<keyword evidence="3" id="KW-1185">Reference proteome</keyword>
<evidence type="ECO:0000313" key="3">
    <source>
        <dbReference type="Proteomes" id="UP000076959"/>
    </source>
</evidence>
<accession>A0A176Z2Y4</accession>
<comment type="caution">
    <text evidence="2">The sequence shown here is derived from an EMBL/GenBank/DDBJ whole genome shotgun (WGS) entry which is preliminary data.</text>
</comment>
<evidence type="ECO:0000256" key="1">
    <source>
        <dbReference type="SAM" id="Phobius"/>
    </source>
</evidence>
<organism evidence="2 3">
    <name type="scientific">Bradyrhizobium centrolobii</name>
    <dbReference type="NCBI Taxonomy" id="1505087"/>
    <lineage>
        <taxon>Bacteria</taxon>
        <taxon>Pseudomonadati</taxon>
        <taxon>Pseudomonadota</taxon>
        <taxon>Alphaproteobacteria</taxon>
        <taxon>Hyphomicrobiales</taxon>
        <taxon>Nitrobacteraceae</taxon>
        <taxon>Bradyrhizobium</taxon>
    </lineage>
</organism>
<feature type="transmembrane region" description="Helical" evidence="1">
    <location>
        <begin position="73"/>
        <end position="94"/>
    </location>
</feature>
<proteinExistence type="predicted"/>
<feature type="transmembrane region" description="Helical" evidence="1">
    <location>
        <begin position="46"/>
        <end position="66"/>
    </location>
</feature>
<dbReference type="RefSeq" id="WP_063697831.1">
    <property type="nucleotide sequence ID" value="NZ_LUUB01000034.1"/>
</dbReference>
<feature type="transmembrane region" description="Helical" evidence="1">
    <location>
        <begin position="15"/>
        <end position="40"/>
    </location>
</feature>
<keyword evidence="1" id="KW-0472">Membrane</keyword>
<dbReference type="Proteomes" id="UP000076959">
    <property type="component" value="Unassembled WGS sequence"/>
</dbReference>
<dbReference type="AlphaFoldDB" id="A0A176Z2Y4"/>
<dbReference type="STRING" id="1505087.AYJ54_43550"/>
<gene>
    <name evidence="2" type="ORF">AYJ54_43550</name>
</gene>